<dbReference type="GO" id="GO:0008299">
    <property type="term" value="P:isoprenoid biosynthetic process"/>
    <property type="evidence" value="ECO:0007669"/>
    <property type="project" value="UniProtKB-KW"/>
</dbReference>
<keyword evidence="5" id="KW-1185">Reference proteome</keyword>
<proteinExistence type="predicted"/>
<sequence>MNIALVLAGGTGTRLGADIPKQYIEVRGKMIIDYCLETMEHSNDIAEVWIVADEMWREHIKKVDKFKGYACPGRNRQLSIYNGLKAIEESLADKEKEVNVLIHDAARPFLTEKLIRECVKAVEGHDGVLPVLPMKDTVYYSEDGKVISSLINRDKLYAGQAPELFRLQPYIQANEALLPDKILLVNGSTEPAIMAGMDIVMIPGDENNYKITTKTDMKRFTEMM</sequence>
<keyword evidence="2 4" id="KW-0548">Nucleotidyltransferase</keyword>
<dbReference type="RefSeq" id="WP_012738534.1">
    <property type="nucleotide sequence ID" value="NC_012778.1"/>
</dbReference>
<reference evidence="4 5" key="1">
    <citation type="journal article" date="2009" name="Proc. Natl. Acad. Sci. U.S.A.">
        <title>Characterizing a model human gut microbiota composed of members of its two dominant bacterial phyla.</title>
        <authorList>
            <person name="Mahowald M.A."/>
            <person name="Rey F.E."/>
            <person name="Seedorf H."/>
            <person name="Turnbaugh P.J."/>
            <person name="Fulton R.S."/>
            <person name="Wollam A."/>
            <person name="Shah N."/>
            <person name="Wang C."/>
            <person name="Magrini V."/>
            <person name="Wilson R.K."/>
            <person name="Cantarel B.L."/>
            <person name="Coutinho P.M."/>
            <person name="Henrissat B."/>
            <person name="Crock L.W."/>
            <person name="Russell A."/>
            <person name="Verberkmoes N.C."/>
            <person name="Hettich R.L."/>
            <person name="Gordon J.I."/>
        </authorList>
    </citation>
    <scope>NUCLEOTIDE SEQUENCE [LARGE SCALE GENOMIC DNA]</scope>
    <source>
        <strain evidence="5">ATCC 27750 / DSM 3376 / VPI C15-48 / C15-B4</strain>
    </source>
</reference>
<dbReference type="PANTHER" id="PTHR32125">
    <property type="entry name" value="2-C-METHYL-D-ERYTHRITOL 4-PHOSPHATE CYTIDYLYLTRANSFERASE, CHLOROPLASTIC"/>
    <property type="match status" value="1"/>
</dbReference>
<dbReference type="InterPro" id="IPR050088">
    <property type="entry name" value="IspD/TarI_cytidylyltransf_bact"/>
</dbReference>
<evidence type="ECO:0000256" key="2">
    <source>
        <dbReference type="ARBA" id="ARBA00022695"/>
    </source>
</evidence>
<name>C4Z2P2_LACE2</name>
<dbReference type="eggNOG" id="COG1211">
    <property type="taxonomic scope" value="Bacteria"/>
</dbReference>
<dbReference type="GeneID" id="41355037"/>
<dbReference type="PROSITE" id="PS01295">
    <property type="entry name" value="ISPD"/>
    <property type="match status" value="1"/>
</dbReference>
<evidence type="ECO:0000313" key="5">
    <source>
        <dbReference type="Proteomes" id="UP000001476"/>
    </source>
</evidence>
<evidence type="ECO:0000256" key="3">
    <source>
        <dbReference type="ARBA" id="ARBA00023229"/>
    </source>
</evidence>
<organism evidence="4 5">
    <name type="scientific">Lachnospira eligens (strain ATCC 27750 / DSM 3376 / VPI C15-48 / C15-B4)</name>
    <name type="common">Eubacterium eligens</name>
    <dbReference type="NCBI Taxonomy" id="515620"/>
    <lineage>
        <taxon>Bacteria</taxon>
        <taxon>Bacillati</taxon>
        <taxon>Bacillota</taxon>
        <taxon>Clostridia</taxon>
        <taxon>Lachnospirales</taxon>
        <taxon>Lachnospiraceae</taxon>
        <taxon>Lachnospira</taxon>
    </lineage>
</organism>
<dbReference type="InterPro" id="IPR034683">
    <property type="entry name" value="IspD/TarI"/>
</dbReference>
<evidence type="ECO:0000256" key="1">
    <source>
        <dbReference type="ARBA" id="ARBA00022679"/>
    </source>
</evidence>
<dbReference type="STRING" id="515620.EUBELI_00261"/>
<keyword evidence="3" id="KW-0414">Isoprene biosynthesis</keyword>
<dbReference type="Pfam" id="PF01128">
    <property type="entry name" value="IspD"/>
    <property type="match status" value="1"/>
</dbReference>
<dbReference type="CDD" id="cd02516">
    <property type="entry name" value="CDP-ME_synthetase"/>
    <property type="match status" value="1"/>
</dbReference>
<dbReference type="AlphaFoldDB" id="C4Z2P2"/>
<dbReference type="Proteomes" id="UP000001476">
    <property type="component" value="Chromosome"/>
</dbReference>
<evidence type="ECO:0000313" key="4">
    <source>
        <dbReference type="EMBL" id="ACR71297.1"/>
    </source>
</evidence>
<dbReference type="InterPro" id="IPR029044">
    <property type="entry name" value="Nucleotide-diphossugar_trans"/>
</dbReference>
<dbReference type="HOGENOM" id="CLU_061281_2_1_9"/>
<dbReference type="Gene3D" id="3.90.550.10">
    <property type="entry name" value="Spore Coat Polysaccharide Biosynthesis Protein SpsA, Chain A"/>
    <property type="match status" value="1"/>
</dbReference>
<gene>
    <name evidence="4" type="ordered locus">EUBELI_00261</name>
</gene>
<dbReference type="InterPro" id="IPR018294">
    <property type="entry name" value="ISPD_synthase_CS"/>
</dbReference>
<dbReference type="GO" id="GO:0050518">
    <property type="term" value="F:2-C-methyl-D-erythritol 4-phosphate cytidylyltransferase activity"/>
    <property type="evidence" value="ECO:0007669"/>
    <property type="project" value="TreeGrafter"/>
</dbReference>
<keyword evidence="1 4" id="KW-0808">Transferase</keyword>
<accession>C4Z2P2</accession>
<dbReference type="SUPFAM" id="SSF53448">
    <property type="entry name" value="Nucleotide-diphospho-sugar transferases"/>
    <property type="match status" value="1"/>
</dbReference>
<dbReference type="KEGG" id="eel:EUBELI_00261"/>
<dbReference type="PANTHER" id="PTHR32125:SF4">
    <property type="entry name" value="2-C-METHYL-D-ERYTHRITOL 4-PHOSPHATE CYTIDYLYLTRANSFERASE, CHLOROPLASTIC"/>
    <property type="match status" value="1"/>
</dbReference>
<protein>
    <submittedName>
        <fullName evidence="4">2-C-methyl-D-erythritol 4-phosphate cytidylyltransferase</fullName>
    </submittedName>
</protein>
<dbReference type="EMBL" id="CP001104">
    <property type="protein sequence ID" value="ACR71297.1"/>
    <property type="molecule type" value="Genomic_DNA"/>
</dbReference>